<dbReference type="AlphaFoldDB" id="A0A5B7G6A2"/>
<accession>A0A5B7G6A2</accession>
<gene>
    <name evidence="1" type="ORF">E2C01_046909</name>
</gene>
<dbReference type="Proteomes" id="UP000324222">
    <property type="component" value="Unassembled WGS sequence"/>
</dbReference>
<evidence type="ECO:0000313" key="1">
    <source>
        <dbReference type="EMBL" id="MPC53025.1"/>
    </source>
</evidence>
<protein>
    <submittedName>
        <fullName evidence="1">Uncharacterized protein</fullName>
    </submittedName>
</protein>
<reference evidence="1 2" key="1">
    <citation type="submission" date="2019-05" db="EMBL/GenBank/DDBJ databases">
        <title>Another draft genome of Portunus trituberculatus and its Hox gene families provides insights of decapod evolution.</title>
        <authorList>
            <person name="Jeong J.-H."/>
            <person name="Song I."/>
            <person name="Kim S."/>
            <person name="Choi T."/>
            <person name="Kim D."/>
            <person name="Ryu S."/>
            <person name="Kim W."/>
        </authorList>
    </citation>
    <scope>NUCLEOTIDE SEQUENCE [LARGE SCALE GENOMIC DNA]</scope>
    <source>
        <tissue evidence="1">Muscle</tissue>
    </source>
</reference>
<name>A0A5B7G6A2_PORTR</name>
<organism evidence="1 2">
    <name type="scientific">Portunus trituberculatus</name>
    <name type="common">Swimming crab</name>
    <name type="synonym">Neptunus trituberculatus</name>
    <dbReference type="NCBI Taxonomy" id="210409"/>
    <lineage>
        <taxon>Eukaryota</taxon>
        <taxon>Metazoa</taxon>
        <taxon>Ecdysozoa</taxon>
        <taxon>Arthropoda</taxon>
        <taxon>Crustacea</taxon>
        <taxon>Multicrustacea</taxon>
        <taxon>Malacostraca</taxon>
        <taxon>Eumalacostraca</taxon>
        <taxon>Eucarida</taxon>
        <taxon>Decapoda</taxon>
        <taxon>Pleocyemata</taxon>
        <taxon>Brachyura</taxon>
        <taxon>Eubrachyura</taxon>
        <taxon>Portunoidea</taxon>
        <taxon>Portunidae</taxon>
        <taxon>Portuninae</taxon>
        <taxon>Portunus</taxon>
    </lineage>
</organism>
<comment type="caution">
    <text evidence="1">The sequence shown here is derived from an EMBL/GenBank/DDBJ whole genome shotgun (WGS) entry which is preliminary data.</text>
</comment>
<dbReference type="EMBL" id="VSRR010011330">
    <property type="protein sequence ID" value="MPC53025.1"/>
    <property type="molecule type" value="Genomic_DNA"/>
</dbReference>
<sequence>MVKLTAVRLKEQAVVVVVERTHSTTYLHSKTSGKTLPMTADLTGSHKIYTVPPAML</sequence>
<evidence type="ECO:0000313" key="2">
    <source>
        <dbReference type="Proteomes" id="UP000324222"/>
    </source>
</evidence>
<proteinExistence type="predicted"/>
<keyword evidence="2" id="KW-1185">Reference proteome</keyword>